<name>A0A1H7VKA3_9BACT</name>
<dbReference type="Proteomes" id="UP000198744">
    <property type="component" value="Unassembled WGS sequence"/>
</dbReference>
<reference evidence="1 2" key="1">
    <citation type="submission" date="2016-10" db="EMBL/GenBank/DDBJ databases">
        <authorList>
            <person name="de Groot N.N."/>
        </authorList>
    </citation>
    <scope>NUCLEOTIDE SEQUENCE [LARGE SCALE GENOMIC DNA]</scope>
    <source>
        <strain evidence="1 2">DSM 8423</strain>
    </source>
</reference>
<dbReference type="RefSeq" id="WP_093882389.1">
    <property type="nucleotide sequence ID" value="NZ_FOBS01000004.1"/>
</dbReference>
<protein>
    <recommendedName>
        <fullName evidence="3">DUF2345 domain-containing protein</fullName>
    </recommendedName>
</protein>
<dbReference type="EMBL" id="FOBS01000004">
    <property type="protein sequence ID" value="SEM09600.1"/>
    <property type="molecule type" value="Genomic_DNA"/>
</dbReference>
<accession>A0A1H7VKA3</accession>
<evidence type="ECO:0000313" key="1">
    <source>
        <dbReference type="EMBL" id="SEM09600.1"/>
    </source>
</evidence>
<gene>
    <name evidence="1" type="ORF">SAMN04489760_10431</name>
</gene>
<dbReference type="AlphaFoldDB" id="A0A1H7VKA3"/>
<sequence length="128" mass="13980">MSQKADVIKFNPAGIPPEKEKRLQLDSGRQIVVSSADREELIQIFDPEGEISVSLRMTDAGPVFTVQGARLEIKSTESLSLEAKKINIHAQEEAAIKSEGGLEIDSAAKTDIRSDGDIRLEGKIIHLN</sequence>
<evidence type="ECO:0000313" key="2">
    <source>
        <dbReference type="Proteomes" id="UP000198744"/>
    </source>
</evidence>
<organism evidence="1 2">
    <name type="scientific">Syntrophus gentianae</name>
    <dbReference type="NCBI Taxonomy" id="43775"/>
    <lineage>
        <taxon>Bacteria</taxon>
        <taxon>Pseudomonadati</taxon>
        <taxon>Thermodesulfobacteriota</taxon>
        <taxon>Syntrophia</taxon>
        <taxon>Syntrophales</taxon>
        <taxon>Syntrophaceae</taxon>
        <taxon>Syntrophus</taxon>
    </lineage>
</organism>
<dbReference type="OrthoDB" id="5516463at2"/>
<keyword evidence="2" id="KW-1185">Reference proteome</keyword>
<proteinExistence type="predicted"/>
<evidence type="ECO:0008006" key="3">
    <source>
        <dbReference type="Google" id="ProtNLM"/>
    </source>
</evidence>
<dbReference type="STRING" id="43775.SAMN04489760_10431"/>